<dbReference type="EMBL" id="JAPCID010000029">
    <property type="protein sequence ID" value="MDA0139802.1"/>
    <property type="molecule type" value="Genomic_DNA"/>
</dbReference>
<keyword evidence="2" id="KW-1185">Reference proteome</keyword>
<dbReference type="RefSeq" id="WP_202954588.1">
    <property type="nucleotide sequence ID" value="NZ_JAPCID010000029.1"/>
</dbReference>
<proteinExistence type="predicted"/>
<evidence type="ECO:0000313" key="1">
    <source>
        <dbReference type="EMBL" id="MDA0139802.1"/>
    </source>
</evidence>
<organism evidence="1 2">
    <name type="scientific">Solirubrobacter deserti</name>
    <dbReference type="NCBI Taxonomy" id="2282478"/>
    <lineage>
        <taxon>Bacteria</taxon>
        <taxon>Bacillati</taxon>
        <taxon>Actinomycetota</taxon>
        <taxon>Thermoleophilia</taxon>
        <taxon>Solirubrobacterales</taxon>
        <taxon>Solirubrobacteraceae</taxon>
        <taxon>Solirubrobacter</taxon>
    </lineage>
</organism>
<sequence length="206" mass="22897">MAPVPAAGRVKAREVRAAQTASTLTVYQAYSPHIAEPALAAGRFVPPFKRERMTWIKPSLLWMAYRCGWAQKEGQERVLAVEITREGFEWALAHASLSHFEPGTYADHAAWEAAKRESPVRVQWDPERSLTLGALSHRAIQVGLSGEAVDRYVDEWIVELRDATDLMRRVHAHVRAGDQEAARALLPVETPYPLSPELAARVGATP</sequence>
<name>A0ABT4RMR6_9ACTN</name>
<protein>
    <submittedName>
        <fullName evidence="1">DUF4291 domain-containing protein</fullName>
    </submittedName>
</protein>
<evidence type="ECO:0000313" key="2">
    <source>
        <dbReference type="Proteomes" id="UP001147700"/>
    </source>
</evidence>
<dbReference type="InterPro" id="IPR025633">
    <property type="entry name" value="DUF4291"/>
</dbReference>
<dbReference type="Proteomes" id="UP001147700">
    <property type="component" value="Unassembled WGS sequence"/>
</dbReference>
<dbReference type="PANTHER" id="PTHR38567:SF1">
    <property type="entry name" value="DUF4291 DOMAIN-CONTAINING PROTEIN"/>
    <property type="match status" value="1"/>
</dbReference>
<accession>A0ABT4RMR6</accession>
<gene>
    <name evidence="1" type="ORF">OJ962_20030</name>
</gene>
<reference evidence="1" key="1">
    <citation type="submission" date="2022-10" db="EMBL/GenBank/DDBJ databases">
        <title>The WGS of Solirubrobacter sp. CPCC 204708.</title>
        <authorList>
            <person name="Jiang Z."/>
        </authorList>
    </citation>
    <scope>NUCLEOTIDE SEQUENCE</scope>
    <source>
        <strain evidence="1">CPCC 204708</strain>
    </source>
</reference>
<dbReference type="PANTHER" id="PTHR38567">
    <property type="entry name" value="DUF4291 DOMAIN-CONTAINING PROTEIN"/>
    <property type="match status" value="1"/>
</dbReference>
<comment type="caution">
    <text evidence="1">The sequence shown here is derived from an EMBL/GenBank/DDBJ whole genome shotgun (WGS) entry which is preliminary data.</text>
</comment>
<dbReference type="Pfam" id="PF14124">
    <property type="entry name" value="DUF4291"/>
    <property type="match status" value="1"/>
</dbReference>